<dbReference type="PANTHER" id="PTHR18841:SF2">
    <property type="entry name" value="VITELLINE MEMBRANE OUTER LAYER PROTEIN 1 HOMOLOG"/>
    <property type="match status" value="1"/>
</dbReference>
<dbReference type="Gene3D" id="2.100.10.20">
    <property type="entry name" value="Vitelline membrane outer layer protein I (VOMI)"/>
    <property type="match status" value="1"/>
</dbReference>
<keyword evidence="1" id="KW-0732">Signal</keyword>
<dbReference type="RefSeq" id="XP_028845201.1">
    <property type="nucleotide sequence ID" value="XM_028989368.1"/>
</dbReference>
<evidence type="ECO:0000313" key="2">
    <source>
        <dbReference type="Ensembl" id="ENSDCDP00010033811.1"/>
    </source>
</evidence>
<dbReference type="GeneID" id="114795755"/>
<dbReference type="PANTHER" id="PTHR18841">
    <property type="entry name" value="VITELLINE MEMBRANE OUTER LAYER PROTEIN I-RELATED"/>
    <property type="match status" value="1"/>
</dbReference>
<dbReference type="InterPro" id="IPR005515">
    <property type="entry name" value="VOMI"/>
</dbReference>
<evidence type="ECO:0000313" key="3">
    <source>
        <dbReference type="Proteomes" id="UP000694580"/>
    </source>
</evidence>
<dbReference type="GeneTree" id="ENSGT00390000009313"/>
<gene>
    <name evidence="2" type="primary">LOC114795755</name>
</gene>
<accession>A0AAY4CMX4</accession>
<protein>
    <recommendedName>
        <fullName evidence="4">Vitelline membrane outer layer protein 1 homolog</fullName>
    </recommendedName>
</protein>
<proteinExistence type="predicted"/>
<dbReference type="GO" id="GO:0005615">
    <property type="term" value="C:extracellular space"/>
    <property type="evidence" value="ECO:0007669"/>
    <property type="project" value="TreeGrafter"/>
</dbReference>
<dbReference type="SUPFAM" id="SSF51092">
    <property type="entry name" value="Vitelline membrane outer protein-I (VMO-I)"/>
    <property type="match status" value="1"/>
</dbReference>
<reference evidence="2" key="2">
    <citation type="submission" date="2025-08" db="UniProtKB">
        <authorList>
            <consortium name="Ensembl"/>
        </authorList>
    </citation>
    <scope>IDENTIFICATION</scope>
</reference>
<evidence type="ECO:0008006" key="4">
    <source>
        <dbReference type="Google" id="ProtNLM"/>
    </source>
</evidence>
<dbReference type="Proteomes" id="UP000694580">
    <property type="component" value="Chromosome 1"/>
</dbReference>
<feature type="chain" id="PRO_5044242590" description="Vitelline membrane outer layer protein 1 homolog" evidence="1">
    <location>
        <begin position="21"/>
        <end position="212"/>
    </location>
</feature>
<dbReference type="Ensembl" id="ENSDCDT00010041832.1">
    <property type="protein sequence ID" value="ENSDCDP00010033811.1"/>
    <property type="gene ID" value="ENSDCDG00010021495.1"/>
</dbReference>
<reference evidence="2" key="3">
    <citation type="submission" date="2025-09" db="UniProtKB">
        <authorList>
            <consortium name="Ensembl"/>
        </authorList>
    </citation>
    <scope>IDENTIFICATION</scope>
</reference>
<feature type="signal peptide" evidence="1">
    <location>
        <begin position="1"/>
        <end position="20"/>
    </location>
</feature>
<organism evidence="2 3">
    <name type="scientific">Denticeps clupeoides</name>
    <name type="common">denticle herring</name>
    <dbReference type="NCBI Taxonomy" id="299321"/>
    <lineage>
        <taxon>Eukaryota</taxon>
        <taxon>Metazoa</taxon>
        <taxon>Chordata</taxon>
        <taxon>Craniata</taxon>
        <taxon>Vertebrata</taxon>
        <taxon>Euteleostomi</taxon>
        <taxon>Actinopterygii</taxon>
        <taxon>Neopterygii</taxon>
        <taxon>Teleostei</taxon>
        <taxon>Clupei</taxon>
        <taxon>Clupeiformes</taxon>
        <taxon>Denticipitoidei</taxon>
        <taxon>Denticipitidae</taxon>
        <taxon>Denticeps</taxon>
    </lineage>
</organism>
<keyword evidence="3" id="KW-1185">Reference proteome</keyword>
<name>A0AAY4CMX4_9TELE</name>
<dbReference type="InterPro" id="IPR036706">
    <property type="entry name" value="VOMI_sf"/>
</dbReference>
<reference evidence="2 3" key="1">
    <citation type="submission" date="2020-06" db="EMBL/GenBank/DDBJ databases">
        <authorList>
            <consortium name="Wellcome Sanger Institute Data Sharing"/>
        </authorList>
    </citation>
    <scope>NUCLEOTIDE SEQUENCE [LARGE SCALE GENOMIC DNA]</scope>
</reference>
<evidence type="ECO:0000256" key="1">
    <source>
        <dbReference type="SAM" id="SignalP"/>
    </source>
</evidence>
<sequence length="212" mass="22947">MHSFLGIVLLLLILAPECHGRSEEQHQTHGKSSRLSVKFADIQLVSISVSNGGKWGNWADIKMCPRGSFAKGFSLKVEADQGDGDDTAVNGIRLKCISPLKPSEVDYVESGSQRWGSWTTMQECGHGGLSAFQLRVEEPQGHADDTSLNNIRFLCGDGAALEGHGLTRGSWGPWSPTCVSGGICGLWTRVESWQIKGDDTALNDVKFVCCPN</sequence>
<dbReference type="AlphaFoldDB" id="A0AAY4CMX4"/>
<dbReference type="Pfam" id="PF03762">
    <property type="entry name" value="VOMI"/>
    <property type="match status" value="1"/>
</dbReference>